<dbReference type="EMBL" id="PRLG01000037">
    <property type="protein sequence ID" value="PYY25527.1"/>
    <property type="molecule type" value="Genomic_DNA"/>
</dbReference>
<dbReference type="Gene3D" id="3.30.300.210">
    <property type="entry name" value="Nutrient germinant receptor protein C, domain 3"/>
    <property type="match status" value="1"/>
</dbReference>
<evidence type="ECO:0000256" key="2">
    <source>
        <dbReference type="ARBA" id="ARBA00007886"/>
    </source>
</evidence>
<evidence type="ECO:0000313" key="11">
    <source>
        <dbReference type="EMBL" id="PYY25527.1"/>
    </source>
</evidence>
<evidence type="ECO:0000256" key="8">
    <source>
        <dbReference type="SAM" id="SignalP"/>
    </source>
</evidence>
<evidence type="ECO:0000259" key="9">
    <source>
        <dbReference type="Pfam" id="PF05504"/>
    </source>
</evidence>
<keyword evidence="7" id="KW-0449">Lipoprotein</keyword>
<feature type="signal peptide" evidence="8">
    <location>
        <begin position="1"/>
        <end position="23"/>
    </location>
</feature>
<evidence type="ECO:0000256" key="7">
    <source>
        <dbReference type="ARBA" id="ARBA00023288"/>
    </source>
</evidence>
<keyword evidence="6" id="KW-0564">Palmitate</keyword>
<dbReference type="InterPro" id="IPR046953">
    <property type="entry name" value="Spore_GerAC-like_C"/>
</dbReference>
<dbReference type="InterPro" id="IPR038501">
    <property type="entry name" value="Spore_GerAC_C_sf"/>
</dbReference>
<dbReference type="RefSeq" id="WP_181429992.1">
    <property type="nucleotide sequence ID" value="NZ_PRLG01000037.1"/>
</dbReference>
<dbReference type="PANTHER" id="PTHR35789">
    <property type="entry name" value="SPORE GERMINATION PROTEIN B3"/>
    <property type="match status" value="1"/>
</dbReference>
<gene>
    <name evidence="11" type="primary">gerC</name>
    <name evidence="11" type="ORF">PIL02S_06515</name>
</gene>
<evidence type="ECO:0000313" key="12">
    <source>
        <dbReference type="Proteomes" id="UP000247459"/>
    </source>
</evidence>
<comment type="similarity">
    <text evidence="2">Belongs to the GerABKC lipoprotein family.</text>
</comment>
<accession>A0A2W0C1F1</accession>
<organism evidence="11 12">
    <name type="scientific">Paenibacillus illinoisensis</name>
    <dbReference type="NCBI Taxonomy" id="59845"/>
    <lineage>
        <taxon>Bacteria</taxon>
        <taxon>Bacillati</taxon>
        <taxon>Bacillota</taxon>
        <taxon>Bacilli</taxon>
        <taxon>Bacillales</taxon>
        <taxon>Paenibacillaceae</taxon>
        <taxon>Paenibacillus</taxon>
    </lineage>
</organism>
<proteinExistence type="inferred from homology"/>
<keyword evidence="3" id="KW-0309">Germination</keyword>
<keyword evidence="5" id="KW-0472">Membrane</keyword>
<evidence type="ECO:0000259" key="10">
    <source>
        <dbReference type="Pfam" id="PF25198"/>
    </source>
</evidence>
<comment type="caution">
    <text evidence="11">The sequence shown here is derived from an EMBL/GenBank/DDBJ whole genome shotgun (WGS) entry which is preliminary data.</text>
</comment>
<dbReference type="GO" id="GO:0016020">
    <property type="term" value="C:membrane"/>
    <property type="evidence" value="ECO:0007669"/>
    <property type="project" value="UniProtKB-SubCell"/>
</dbReference>
<feature type="domain" description="Spore germination protein N-terminal" evidence="10">
    <location>
        <begin position="25"/>
        <end position="188"/>
    </location>
</feature>
<dbReference type="NCBIfam" id="TIGR02887">
    <property type="entry name" value="spore_ger_x_C"/>
    <property type="match status" value="1"/>
</dbReference>
<dbReference type="Pfam" id="PF25198">
    <property type="entry name" value="Spore_GerAC_N"/>
    <property type="match status" value="1"/>
</dbReference>
<name>A0A2W0C1F1_9BACL</name>
<dbReference type="GO" id="GO:0009847">
    <property type="term" value="P:spore germination"/>
    <property type="evidence" value="ECO:0007669"/>
    <property type="project" value="InterPro"/>
</dbReference>
<dbReference type="Proteomes" id="UP000247459">
    <property type="component" value="Unassembled WGS sequence"/>
</dbReference>
<evidence type="ECO:0000256" key="3">
    <source>
        <dbReference type="ARBA" id="ARBA00022544"/>
    </source>
</evidence>
<dbReference type="InterPro" id="IPR057336">
    <property type="entry name" value="GerAC_N"/>
</dbReference>
<feature type="domain" description="Spore germination GerAC-like C-terminal" evidence="9">
    <location>
        <begin position="198"/>
        <end position="369"/>
    </location>
</feature>
<evidence type="ECO:0000256" key="6">
    <source>
        <dbReference type="ARBA" id="ARBA00023139"/>
    </source>
</evidence>
<dbReference type="AlphaFoldDB" id="A0A2W0C1F1"/>
<comment type="subcellular location">
    <subcellularLocation>
        <location evidence="1">Membrane</location>
        <topology evidence="1">Lipid-anchor</topology>
    </subcellularLocation>
</comment>
<dbReference type="Pfam" id="PF05504">
    <property type="entry name" value="Spore_GerAC"/>
    <property type="match status" value="1"/>
</dbReference>
<dbReference type="InterPro" id="IPR008844">
    <property type="entry name" value="Spore_GerAC-like"/>
</dbReference>
<protein>
    <submittedName>
        <fullName evidence="11">Spore germination protein</fullName>
    </submittedName>
</protein>
<feature type="chain" id="PRO_5039582029" evidence="8">
    <location>
        <begin position="24"/>
        <end position="373"/>
    </location>
</feature>
<evidence type="ECO:0000256" key="4">
    <source>
        <dbReference type="ARBA" id="ARBA00022729"/>
    </source>
</evidence>
<evidence type="ECO:0000256" key="5">
    <source>
        <dbReference type="ARBA" id="ARBA00023136"/>
    </source>
</evidence>
<dbReference type="PROSITE" id="PS51257">
    <property type="entry name" value="PROKAR_LIPOPROTEIN"/>
    <property type="match status" value="1"/>
</dbReference>
<reference evidence="11 12" key="1">
    <citation type="submission" date="2018-01" db="EMBL/GenBank/DDBJ databases">
        <title>Genome sequence of the PGP bacterium Paenibacillus illinoisensis E3.</title>
        <authorList>
            <person name="Rolli E."/>
            <person name="Marasco R."/>
            <person name="Bessem C."/>
            <person name="Michoud G."/>
            <person name="Gaiarsa S."/>
            <person name="Borin S."/>
            <person name="Daffonchio D."/>
        </authorList>
    </citation>
    <scope>NUCLEOTIDE SEQUENCE [LARGE SCALE GENOMIC DNA]</scope>
    <source>
        <strain evidence="11 12">E3</strain>
    </source>
</reference>
<dbReference type="PANTHER" id="PTHR35789:SF1">
    <property type="entry name" value="SPORE GERMINATION PROTEIN B3"/>
    <property type="match status" value="1"/>
</dbReference>
<sequence>MKRRSKCILAVMCVMGMLLLSSCQDTSIVNEISLVLTSAYDLQDKKIHNSVLIGEYTEKDKSDVELLEIDSSNSFDVMPRMNMQAKEPIEYGQLRMMVLGEDYAKHGIGDILRVLAHNTRVSRRMQFAVAEGKALDIIKASIPAHDPLYLMKLVEQNGNFANLPHFSLHQALFQYFSKGQDIYLPRLRLNEQDKIMLDGLVVFKGEKAVLQLSDEEGLCLKLLTEDAKNGKFLAQINEVEGAQKQAANTTDNDALIKILSSSVKHQMVSDTPAAALDSKIHISASVIKASRNDFLLSGQEIKELESEMQRHMEAKINKLIRKCQRENVDPFGFGEYVRSCTHHWDNETFYKDYGSMDIRAHVELTLVQDGIQE</sequence>
<evidence type="ECO:0000256" key="1">
    <source>
        <dbReference type="ARBA" id="ARBA00004635"/>
    </source>
</evidence>
<keyword evidence="4 8" id="KW-0732">Signal</keyword>